<evidence type="ECO:0000256" key="1">
    <source>
        <dbReference type="ARBA" id="ARBA00007420"/>
    </source>
</evidence>
<dbReference type="Pfam" id="PF01712">
    <property type="entry name" value="dNK"/>
    <property type="match status" value="1"/>
</dbReference>
<feature type="domain" description="Deoxynucleoside kinase" evidence="4">
    <location>
        <begin position="9"/>
        <end position="204"/>
    </location>
</feature>
<reference evidence="6" key="1">
    <citation type="submission" date="2016-11" db="EMBL/GenBank/DDBJ databases">
        <authorList>
            <person name="Varghese N."/>
            <person name="Submissions S."/>
        </authorList>
    </citation>
    <scope>NUCLEOTIDE SEQUENCE [LARGE SCALE GENOMIC DNA]</scope>
    <source>
        <strain evidence="6">DSM 11003</strain>
    </source>
</reference>
<evidence type="ECO:0000313" key="5">
    <source>
        <dbReference type="EMBL" id="SHG51756.1"/>
    </source>
</evidence>
<evidence type="ECO:0000313" key="6">
    <source>
        <dbReference type="Proteomes" id="UP000242329"/>
    </source>
</evidence>
<gene>
    <name evidence="5" type="ORF">SAMN02745221_00367</name>
</gene>
<evidence type="ECO:0000256" key="3">
    <source>
        <dbReference type="PIRSR" id="PIRSR000705-3"/>
    </source>
</evidence>
<dbReference type="InterPro" id="IPR027417">
    <property type="entry name" value="P-loop_NTPase"/>
</dbReference>
<dbReference type="PANTHER" id="PTHR10513">
    <property type="entry name" value="DEOXYNUCLEOSIDE KINASE"/>
    <property type="match status" value="1"/>
</dbReference>
<dbReference type="PIRSF" id="PIRSF000705">
    <property type="entry name" value="DNK"/>
    <property type="match status" value="1"/>
</dbReference>
<feature type="binding site" evidence="3">
    <location>
        <begin position="13"/>
        <end position="21"/>
    </location>
    <ligand>
        <name>ATP</name>
        <dbReference type="ChEBI" id="CHEBI:30616"/>
    </ligand>
</feature>
<dbReference type="EMBL" id="FQWY01000005">
    <property type="protein sequence ID" value="SHG51756.1"/>
    <property type="molecule type" value="Genomic_DNA"/>
</dbReference>
<keyword evidence="3" id="KW-0067">ATP-binding</keyword>
<dbReference type="GO" id="GO:0005524">
    <property type="term" value="F:ATP binding"/>
    <property type="evidence" value="ECO:0007669"/>
    <property type="project" value="UniProtKB-KW"/>
</dbReference>
<comment type="similarity">
    <text evidence="1">Belongs to the DCK/DGK family.</text>
</comment>
<feature type="active site" description="Proton acceptor" evidence="2">
    <location>
        <position position="84"/>
    </location>
</feature>
<evidence type="ECO:0000256" key="2">
    <source>
        <dbReference type="PIRSR" id="PIRSR000705-1"/>
    </source>
</evidence>
<dbReference type="InterPro" id="IPR050566">
    <property type="entry name" value="Deoxyribonucleoside_kinase"/>
</dbReference>
<dbReference type="SUPFAM" id="SSF52540">
    <property type="entry name" value="P-loop containing nucleoside triphosphate hydrolases"/>
    <property type="match status" value="1"/>
</dbReference>
<keyword evidence="6" id="KW-1185">Reference proteome</keyword>
<dbReference type="Proteomes" id="UP000242329">
    <property type="component" value="Unassembled WGS sequence"/>
</dbReference>
<dbReference type="GO" id="GO:0005737">
    <property type="term" value="C:cytoplasm"/>
    <property type="evidence" value="ECO:0007669"/>
    <property type="project" value="TreeGrafter"/>
</dbReference>
<sequence>MEETNRVTIVVDGVTGVGKSSLVKILSEEFDLKPFSEMFEDENMLLHKFFHDRAKWAFPMQTNFLTNRFRQYRQAMKVGRAVMDRSIYSDRIFARMYLEYGYLNPEEYAVYNNLLNVLLDYVTPPQLMVYLRVNTDEAVRRIRKRGRPDELEVEYEYWDTLNKFYEAHYQNFDSTNLLILQVDELDYVNRPEDREYVLNRIRQALNMKGVQKVG</sequence>
<evidence type="ECO:0000259" key="4">
    <source>
        <dbReference type="Pfam" id="PF01712"/>
    </source>
</evidence>
<name>A0A1M5KFX5_9FIRM</name>
<dbReference type="CDD" id="cd01673">
    <property type="entry name" value="dNK"/>
    <property type="match status" value="1"/>
</dbReference>
<dbReference type="GO" id="GO:0019136">
    <property type="term" value="F:deoxynucleoside kinase activity"/>
    <property type="evidence" value="ECO:0007669"/>
    <property type="project" value="InterPro"/>
</dbReference>
<dbReference type="InterPro" id="IPR002624">
    <property type="entry name" value="DCK/DGK"/>
</dbReference>
<dbReference type="AlphaFoldDB" id="A0A1M5KFX5"/>
<keyword evidence="5" id="KW-0808">Transferase</keyword>
<dbReference type="OrthoDB" id="9776634at2"/>
<proteinExistence type="inferred from homology"/>
<organism evidence="5 6">
    <name type="scientific">Thermosyntropha lipolytica DSM 11003</name>
    <dbReference type="NCBI Taxonomy" id="1123382"/>
    <lineage>
        <taxon>Bacteria</taxon>
        <taxon>Bacillati</taxon>
        <taxon>Bacillota</taxon>
        <taxon>Clostridia</taxon>
        <taxon>Eubacteriales</taxon>
        <taxon>Syntrophomonadaceae</taxon>
        <taxon>Thermosyntropha</taxon>
    </lineage>
</organism>
<dbReference type="STRING" id="1123382.SAMN02745221_00367"/>
<keyword evidence="5" id="KW-0418">Kinase</keyword>
<protein>
    <submittedName>
        <fullName evidence="5">Deoxyadenosine/deoxycytidine kinase</fullName>
    </submittedName>
</protein>
<dbReference type="RefSeq" id="WP_073089346.1">
    <property type="nucleotide sequence ID" value="NZ_FQWY01000005.1"/>
</dbReference>
<accession>A0A1M5KFX5</accession>
<keyword evidence="3" id="KW-0547">Nucleotide-binding</keyword>
<dbReference type="PANTHER" id="PTHR10513:SF35">
    <property type="entry name" value="DEOXYADENOSINE KINASE"/>
    <property type="match status" value="1"/>
</dbReference>
<feature type="binding site" evidence="3">
    <location>
        <begin position="141"/>
        <end position="145"/>
    </location>
    <ligand>
        <name>ATP</name>
        <dbReference type="ChEBI" id="CHEBI:30616"/>
    </ligand>
</feature>
<dbReference type="InterPro" id="IPR031314">
    <property type="entry name" value="DNK_dom"/>
</dbReference>
<dbReference type="Gene3D" id="3.40.50.300">
    <property type="entry name" value="P-loop containing nucleotide triphosphate hydrolases"/>
    <property type="match status" value="1"/>
</dbReference>